<dbReference type="SUPFAM" id="SSF46689">
    <property type="entry name" value="Homeodomain-like"/>
    <property type="match status" value="2"/>
</dbReference>
<dbReference type="BioCyc" id="RCHA213810:RUM_RS08045-MONOMER"/>
<sequence>MQHPDTRENRIHSSSAKPFSYYECVIPDYFNCVPMHWHREFELNYIREGAAEFICGEEKFTSAKGDIILTQPNVLHSIYPCPGTRQVYDTLVFSPALLGGSDADRYNSACIQPLVTGSMRIPTRITSTHPYYNALQSMTEQIFSCARGDTPQLDMLLRSEMLRLFWLLETEAESPPHVGASGENIRPALEYIAAHFREPITIAQLAASVHLSESYFMNQFRRHVGLSAVEYMTHFRIDVACKALKQTKCSVLEIALDCGFRNLSNFNRHFRSIVGCSPTEYRKKNGCAASM</sequence>
<dbReference type="Gene3D" id="1.10.10.60">
    <property type="entry name" value="Homeodomain-like"/>
    <property type="match status" value="2"/>
</dbReference>
<dbReference type="Pfam" id="PF12833">
    <property type="entry name" value="HTH_18"/>
    <property type="match status" value="1"/>
</dbReference>
<dbReference type="Pfam" id="PF02311">
    <property type="entry name" value="AraC_binding"/>
    <property type="match status" value="1"/>
</dbReference>
<dbReference type="CDD" id="cd02208">
    <property type="entry name" value="cupin_RmlC-like"/>
    <property type="match status" value="1"/>
</dbReference>
<dbReference type="Gene3D" id="2.60.120.10">
    <property type="entry name" value="Jelly Rolls"/>
    <property type="match status" value="1"/>
</dbReference>
<dbReference type="PATRIC" id="fig|213810.4.peg.1553"/>
<dbReference type="AlphaFoldDB" id="D4LDP0"/>
<accession>D4LDP0</accession>
<dbReference type="Proteomes" id="UP000007054">
    <property type="component" value="Chromosome"/>
</dbReference>
<dbReference type="PROSITE" id="PS01124">
    <property type="entry name" value="HTH_ARAC_FAMILY_2"/>
    <property type="match status" value="1"/>
</dbReference>
<dbReference type="InterPro" id="IPR003313">
    <property type="entry name" value="AraC-bd"/>
</dbReference>
<evidence type="ECO:0000313" key="5">
    <source>
        <dbReference type="EMBL" id="CBL17735.1"/>
    </source>
</evidence>
<reference evidence="5" key="1">
    <citation type="submission" date="2010-03" db="EMBL/GenBank/DDBJ databases">
        <title>The genome sequence of Ruminococcus sp. 18P13.</title>
        <authorList>
            <consortium name="metaHIT consortium -- http://www.metahit.eu/"/>
            <person name="Pajon A."/>
            <person name="Turner K."/>
            <person name="Parkhill J."/>
            <person name="Bernalier A."/>
        </authorList>
    </citation>
    <scope>NUCLEOTIDE SEQUENCE [LARGE SCALE GENOMIC DNA]</scope>
    <source>
        <strain evidence="5">Type strain: 18P13</strain>
    </source>
</reference>
<dbReference type="InterPro" id="IPR037923">
    <property type="entry name" value="HTH-like"/>
</dbReference>
<dbReference type="STRING" id="213810.RUM_16540"/>
<evidence type="ECO:0000256" key="2">
    <source>
        <dbReference type="ARBA" id="ARBA00023125"/>
    </source>
</evidence>
<dbReference type="GO" id="GO:0003700">
    <property type="term" value="F:DNA-binding transcription factor activity"/>
    <property type="evidence" value="ECO:0007669"/>
    <property type="project" value="InterPro"/>
</dbReference>
<dbReference type="InterPro" id="IPR009057">
    <property type="entry name" value="Homeodomain-like_sf"/>
</dbReference>
<proteinExistence type="predicted"/>
<dbReference type="PROSITE" id="PS00041">
    <property type="entry name" value="HTH_ARAC_FAMILY_1"/>
    <property type="match status" value="1"/>
</dbReference>
<dbReference type="SUPFAM" id="SSF51215">
    <property type="entry name" value="Regulatory protein AraC"/>
    <property type="match status" value="1"/>
</dbReference>
<evidence type="ECO:0000256" key="1">
    <source>
        <dbReference type="ARBA" id="ARBA00023015"/>
    </source>
</evidence>
<dbReference type="PANTHER" id="PTHR43280">
    <property type="entry name" value="ARAC-FAMILY TRANSCRIPTIONAL REGULATOR"/>
    <property type="match status" value="1"/>
</dbReference>
<protein>
    <submittedName>
        <fullName evidence="5">AraC-type DNA-binding domain-containing proteins</fullName>
    </submittedName>
</protein>
<dbReference type="SMART" id="SM00342">
    <property type="entry name" value="HTH_ARAC"/>
    <property type="match status" value="1"/>
</dbReference>
<organism evidence="5 6">
    <name type="scientific">Ruminococcus champanellensis (strain DSM 18848 / JCM 17042 / KCTC 15320 / 18P13)</name>
    <dbReference type="NCBI Taxonomy" id="213810"/>
    <lineage>
        <taxon>Bacteria</taxon>
        <taxon>Bacillati</taxon>
        <taxon>Bacillota</taxon>
        <taxon>Clostridia</taxon>
        <taxon>Eubacteriales</taxon>
        <taxon>Oscillospiraceae</taxon>
        <taxon>Ruminococcus</taxon>
    </lineage>
</organism>
<dbReference type="RefSeq" id="WP_015558641.1">
    <property type="nucleotide sequence ID" value="NC_021039.1"/>
</dbReference>
<dbReference type="EMBL" id="FP929052">
    <property type="protein sequence ID" value="CBL17735.1"/>
    <property type="molecule type" value="Genomic_DNA"/>
</dbReference>
<dbReference type="PRINTS" id="PR00032">
    <property type="entry name" value="HTHARAC"/>
</dbReference>
<keyword evidence="1" id="KW-0805">Transcription regulation</keyword>
<dbReference type="InterPro" id="IPR020449">
    <property type="entry name" value="Tscrpt_reg_AraC-type_HTH"/>
</dbReference>
<reference evidence="5" key="2">
    <citation type="submission" date="2010-03" db="EMBL/GenBank/DDBJ databases">
        <authorList>
            <person name="Pajon A."/>
        </authorList>
    </citation>
    <scope>NUCLEOTIDE SEQUENCE</scope>
    <source>
        <strain evidence="5">Type strain: 18P13</strain>
    </source>
</reference>
<keyword evidence="2 5" id="KW-0238">DNA-binding</keyword>
<evidence type="ECO:0000259" key="4">
    <source>
        <dbReference type="PROSITE" id="PS01124"/>
    </source>
</evidence>
<dbReference type="InterPro" id="IPR014710">
    <property type="entry name" value="RmlC-like_jellyroll"/>
</dbReference>
<evidence type="ECO:0000256" key="3">
    <source>
        <dbReference type="ARBA" id="ARBA00023163"/>
    </source>
</evidence>
<dbReference type="PANTHER" id="PTHR43280:SF2">
    <property type="entry name" value="HTH-TYPE TRANSCRIPTIONAL REGULATOR EXSA"/>
    <property type="match status" value="1"/>
</dbReference>
<gene>
    <name evidence="5" type="ordered locus">RUM_16540</name>
</gene>
<name>D4LDP0_RUMC1</name>
<dbReference type="GeneID" id="83156364"/>
<keyword evidence="6" id="KW-1185">Reference proteome</keyword>
<dbReference type="InterPro" id="IPR018060">
    <property type="entry name" value="HTH_AraC"/>
</dbReference>
<dbReference type="KEGG" id="rch:RUM_16540"/>
<feature type="domain" description="HTH araC/xylS-type" evidence="4">
    <location>
        <begin position="186"/>
        <end position="284"/>
    </location>
</feature>
<dbReference type="HOGENOM" id="CLU_000445_88_3_9"/>
<evidence type="ECO:0000313" key="6">
    <source>
        <dbReference type="Proteomes" id="UP000007054"/>
    </source>
</evidence>
<dbReference type="GO" id="GO:0043565">
    <property type="term" value="F:sequence-specific DNA binding"/>
    <property type="evidence" value="ECO:0007669"/>
    <property type="project" value="InterPro"/>
</dbReference>
<keyword evidence="3" id="KW-0804">Transcription</keyword>
<dbReference type="InterPro" id="IPR018062">
    <property type="entry name" value="HTH_AraC-typ_CS"/>
</dbReference>